<accession>A0A238YQN5</accession>
<dbReference type="EMBL" id="FZNK01000017">
    <property type="protein sequence ID" value="SNR73596.1"/>
    <property type="molecule type" value="Genomic_DNA"/>
</dbReference>
<dbReference type="AlphaFoldDB" id="A0A238YQN5"/>
<proteinExistence type="predicted"/>
<evidence type="ECO:0000313" key="2">
    <source>
        <dbReference type="Proteomes" id="UP000198297"/>
    </source>
</evidence>
<dbReference type="Proteomes" id="UP000198297">
    <property type="component" value="Unassembled WGS sequence"/>
</dbReference>
<protein>
    <submittedName>
        <fullName evidence="1">Uncharacterized protein</fullName>
    </submittedName>
</protein>
<gene>
    <name evidence="1" type="ORF">SAMN06266787_11728</name>
</gene>
<sequence length="112" mass="12628">MPTRYRRSIARVSILKDDDTGYVTYRMEVLVESLDIDRVDKPDTSVRRECVTCSAGIFIRVCDPAESTIPLCCLSETHFIRRIGISHTHLLGGLAHTSVPRLGGDVQIRIER</sequence>
<name>A0A238YQN5_HALEZ</name>
<organism evidence="1 2">
    <name type="scientific">Halorubrum ezzemoulense</name>
    <name type="common">Halorubrum chaoviator</name>
    <dbReference type="NCBI Taxonomy" id="337243"/>
    <lineage>
        <taxon>Archaea</taxon>
        <taxon>Methanobacteriati</taxon>
        <taxon>Methanobacteriota</taxon>
        <taxon>Stenosarchaea group</taxon>
        <taxon>Halobacteria</taxon>
        <taxon>Halobacteriales</taxon>
        <taxon>Haloferacaceae</taxon>
        <taxon>Halorubrum</taxon>
    </lineage>
</organism>
<reference evidence="2" key="1">
    <citation type="submission" date="2017-06" db="EMBL/GenBank/DDBJ databases">
        <authorList>
            <person name="Varghese N."/>
            <person name="Submissions S."/>
        </authorList>
    </citation>
    <scope>NUCLEOTIDE SEQUENCE [LARGE SCALE GENOMIC DNA]</scope>
    <source>
        <strain evidence="2">DSM 19316</strain>
    </source>
</reference>
<evidence type="ECO:0000313" key="1">
    <source>
        <dbReference type="EMBL" id="SNR73596.1"/>
    </source>
</evidence>